<organism evidence="2 3">
    <name type="scientific">Parabacteroides merdae</name>
    <dbReference type="NCBI Taxonomy" id="46503"/>
    <lineage>
        <taxon>Bacteria</taxon>
        <taxon>Pseudomonadati</taxon>
        <taxon>Bacteroidota</taxon>
        <taxon>Bacteroidia</taxon>
        <taxon>Bacteroidales</taxon>
        <taxon>Tannerellaceae</taxon>
        <taxon>Parabacteroides</taxon>
    </lineage>
</organism>
<dbReference type="InterPro" id="IPR041519">
    <property type="entry name" value="HEPN_RiboL-PSP"/>
</dbReference>
<evidence type="ECO:0000259" key="1">
    <source>
        <dbReference type="Pfam" id="PF18735"/>
    </source>
</evidence>
<dbReference type="AlphaFoldDB" id="A0AB37LVG2"/>
<dbReference type="EMBL" id="QSUP01000004">
    <property type="protein sequence ID" value="RGN53045.1"/>
    <property type="molecule type" value="Genomic_DNA"/>
</dbReference>
<sequence>MDLTIEQEFITLQDYLLDIEIKYICPLEKKLLLDKADELDLRSYCVLSHAAFEEFAENMSLKVLDEITKNFANTKQISVGLIMLLHIKGSPEDIDKIDLLYDYILEKLKDIKSSFSKEIATNNHGVSLKYLKRMFIPIGIDIPNNSRLISSLDQLAKYRGDFAHKFSSKKIKTIPSPLDLVSYVSDITEMMGEIVRRVKSMHYFAYK</sequence>
<gene>
    <name evidence="2" type="ORF">DXB61_05775</name>
</gene>
<dbReference type="Proteomes" id="UP000261088">
    <property type="component" value="Unassembled WGS sequence"/>
</dbReference>
<evidence type="ECO:0000313" key="3">
    <source>
        <dbReference type="Proteomes" id="UP000261088"/>
    </source>
</evidence>
<accession>A0AB37LVG2</accession>
<evidence type="ECO:0000313" key="2">
    <source>
        <dbReference type="EMBL" id="RGN53045.1"/>
    </source>
</evidence>
<protein>
    <recommendedName>
        <fullName evidence="1">RiboL-PSP-HEPN domain-containing protein</fullName>
    </recommendedName>
</protein>
<reference evidence="2 3" key="1">
    <citation type="submission" date="2018-08" db="EMBL/GenBank/DDBJ databases">
        <title>A genome reference for cultivated species of the human gut microbiota.</title>
        <authorList>
            <person name="Zou Y."/>
            <person name="Xue W."/>
            <person name="Luo G."/>
        </authorList>
    </citation>
    <scope>NUCLEOTIDE SEQUENCE [LARGE SCALE GENOMIC DNA]</scope>
    <source>
        <strain evidence="2 3">OM05-11AA</strain>
    </source>
</reference>
<comment type="caution">
    <text evidence="2">The sequence shown here is derived from an EMBL/GenBank/DDBJ whole genome shotgun (WGS) entry which is preliminary data.</text>
</comment>
<dbReference type="RefSeq" id="WP_122121830.1">
    <property type="nucleotide sequence ID" value="NZ_QSUP01000004.1"/>
</dbReference>
<proteinExistence type="predicted"/>
<name>A0AB37LVG2_9BACT</name>
<feature type="domain" description="RiboL-PSP-HEPN" evidence="1">
    <location>
        <begin position="34"/>
        <end position="198"/>
    </location>
</feature>
<dbReference type="Pfam" id="PF18735">
    <property type="entry name" value="HEPN_RiboL-PSP"/>
    <property type="match status" value="1"/>
</dbReference>